<dbReference type="NCBIfam" id="TIGR02937">
    <property type="entry name" value="sigma70-ECF"/>
    <property type="match status" value="1"/>
</dbReference>
<evidence type="ECO:0000256" key="1">
    <source>
        <dbReference type="ARBA" id="ARBA00023015"/>
    </source>
</evidence>
<dbReference type="AlphaFoldDB" id="A0A9D1CK30"/>
<dbReference type="PANTHER" id="PTHR30385">
    <property type="entry name" value="SIGMA FACTOR F FLAGELLAR"/>
    <property type="match status" value="1"/>
</dbReference>
<dbReference type="Proteomes" id="UP000886819">
    <property type="component" value="Unassembled WGS sequence"/>
</dbReference>
<dbReference type="SUPFAM" id="SSF88659">
    <property type="entry name" value="Sigma3 and sigma4 domains of RNA polymerase sigma factors"/>
    <property type="match status" value="2"/>
</dbReference>
<dbReference type="GO" id="GO:0003677">
    <property type="term" value="F:DNA binding"/>
    <property type="evidence" value="ECO:0007669"/>
    <property type="project" value="UniProtKB-KW"/>
</dbReference>
<dbReference type="GO" id="GO:0016987">
    <property type="term" value="F:sigma factor activity"/>
    <property type="evidence" value="ECO:0007669"/>
    <property type="project" value="UniProtKB-KW"/>
</dbReference>
<feature type="domain" description="RNA polymerase sigma-70" evidence="5">
    <location>
        <begin position="208"/>
        <end position="234"/>
    </location>
</feature>
<comment type="caution">
    <text evidence="6">The sequence shown here is derived from an EMBL/GenBank/DDBJ whole genome shotgun (WGS) entry which is preliminary data.</text>
</comment>
<dbReference type="InterPro" id="IPR014284">
    <property type="entry name" value="RNA_pol_sigma-70_dom"/>
</dbReference>
<evidence type="ECO:0000256" key="4">
    <source>
        <dbReference type="ARBA" id="ARBA00023163"/>
    </source>
</evidence>
<protein>
    <submittedName>
        <fullName evidence="6">Sigma-70 family RNA polymerase sigma factor</fullName>
    </submittedName>
</protein>
<evidence type="ECO:0000256" key="2">
    <source>
        <dbReference type="ARBA" id="ARBA00023082"/>
    </source>
</evidence>
<evidence type="ECO:0000256" key="3">
    <source>
        <dbReference type="ARBA" id="ARBA00023125"/>
    </source>
</evidence>
<dbReference type="PANTHER" id="PTHR30385:SF4">
    <property type="entry name" value="RNA POLYMERASE SIGMA-E FACTOR"/>
    <property type="match status" value="1"/>
</dbReference>
<dbReference type="GO" id="GO:0006352">
    <property type="term" value="P:DNA-templated transcription initiation"/>
    <property type="evidence" value="ECO:0007669"/>
    <property type="project" value="InterPro"/>
</dbReference>
<keyword evidence="4" id="KW-0804">Transcription</keyword>
<gene>
    <name evidence="6" type="ORF">IAA66_10900</name>
</gene>
<dbReference type="Pfam" id="PF04542">
    <property type="entry name" value="Sigma70_r2"/>
    <property type="match status" value="1"/>
</dbReference>
<dbReference type="InterPro" id="IPR007630">
    <property type="entry name" value="RNA_pol_sigma70_r4"/>
</dbReference>
<dbReference type="Gene3D" id="1.20.120.1810">
    <property type="match status" value="1"/>
</dbReference>
<proteinExistence type="predicted"/>
<keyword evidence="2" id="KW-0731">Sigma factor</keyword>
<keyword evidence="1" id="KW-0805">Transcription regulation</keyword>
<reference evidence="6" key="2">
    <citation type="journal article" date="2021" name="PeerJ">
        <title>Extensive microbial diversity within the chicken gut microbiome revealed by metagenomics and culture.</title>
        <authorList>
            <person name="Gilroy R."/>
            <person name="Ravi A."/>
            <person name="Getino M."/>
            <person name="Pursley I."/>
            <person name="Horton D.L."/>
            <person name="Alikhan N.F."/>
            <person name="Baker D."/>
            <person name="Gharbi K."/>
            <person name="Hall N."/>
            <person name="Watson M."/>
            <person name="Adriaenssens E.M."/>
            <person name="Foster-Nyarko E."/>
            <person name="Jarju S."/>
            <person name="Secka A."/>
            <person name="Antonio M."/>
            <person name="Oren A."/>
            <person name="Chaudhuri R.R."/>
            <person name="La Ragione R."/>
            <person name="Hildebrand F."/>
            <person name="Pallen M.J."/>
        </authorList>
    </citation>
    <scope>NUCLEOTIDE SEQUENCE</scope>
    <source>
        <strain evidence="6">ChiHile30-977</strain>
    </source>
</reference>
<evidence type="ECO:0000313" key="7">
    <source>
        <dbReference type="Proteomes" id="UP000886819"/>
    </source>
</evidence>
<accession>A0A9D1CK30</accession>
<dbReference type="InterPro" id="IPR007627">
    <property type="entry name" value="RNA_pol_sigma70_r2"/>
</dbReference>
<dbReference type="EMBL" id="DVFI01000151">
    <property type="protein sequence ID" value="HIQ64068.1"/>
    <property type="molecule type" value="Genomic_DNA"/>
</dbReference>
<dbReference type="InterPro" id="IPR013324">
    <property type="entry name" value="RNA_pol_sigma_r3/r4-like"/>
</dbReference>
<name>A0A9D1CK30_9FIRM</name>
<organism evidence="6 7">
    <name type="scientific">Candidatus Avichristensenella intestinipullorum</name>
    <dbReference type="NCBI Taxonomy" id="2840693"/>
    <lineage>
        <taxon>Bacteria</taxon>
        <taxon>Bacillati</taxon>
        <taxon>Bacillota</taxon>
        <taxon>Clostridia</taxon>
        <taxon>Candidatus Avichristensenella</taxon>
    </lineage>
</organism>
<dbReference type="InterPro" id="IPR013325">
    <property type="entry name" value="RNA_pol_sigma_r2"/>
</dbReference>
<dbReference type="PROSITE" id="PS00716">
    <property type="entry name" value="SIGMA70_2"/>
    <property type="match status" value="1"/>
</dbReference>
<evidence type="ECO:0000259" key="5">
    <source>
        <dbReference type="PROSITE" id="PS00716"/>
    </source>
</evidence>
<dbReference type="Gene3D" id="1.20.140.160">
    <property type="match status" value="1"/>
</dbReference>
<dbReference type="SUPFAM" id="SSF88946">
    <property type="entry name" value="Sigma2 domain of RNA polymerase sigma factors"/>
    <property type="match status" value="1"/>
</dbReference>
<dbReference type="Pfam" id="PF04539">
    <property type="entry name" value="Sigma70_r3"/>
    <property type="match status" value="1"/>
</dbReference>
<reference evidence="6" key="1">
    <citation type="submission" date="2020-10" db="EMBL/GenBank/DDBJ databases">
        <authorList>
            <person name="Gilroy R."/>
        </authorList>
    </citation>
    <scope>NUCLEOTIDE SEQUENCE</scope>
    <source>
        <strain evidence="6">ChiHile30-977</strain>
    </source>
</reference>
<dbReference type="InterPro" id="IPR007624">
    <property type="entry name" value="RNA_pol_sigma70_r3"/>
</dbReference>
<keyword evidence="3" id="KW-0238">DNA-binding</keyword>
<sequence>MTDKQALLQAYCQHPTPALRNAVVEAYLYLAQAVARRFAGRGVELEDLTQVASLALIKAIDRFDCAKGLAFTTFAMPTLAGEVRNYLRDRGRAVRIPRRGAELYARIARTRESFLREQRQEPTMQELADALQVRQDDILDALEMQRTTQALSLDAALGEEGGTLEHLLGREEEAFGRIEDADAAKRLLDMLEGPMRFVLEERFLHQRSQRDVAAALGVSQMQVSRLERRALAVLRAQHAV</sequence>
<dbReference type="InterPro" id="IPR000943">
    <property type="entry name" value="RNA_pol_sigma70"/>
</dbReference>
<dbReference type="Pfam" id="PF04545">
    <property type="entry name" value="Sigma70_r4"/>
    <property type="match status" value="1"/>
</dbReference>
<evidence type="ECO:0000313" key="6">
    <source>
        <dbReference type="EMBL" id="HIQ64068.1"/>
    </source>
</evidence>